<dbReference type="CDD" id="cd02120">
    <property type="entry name" value="PA_subtilisin_like"/>
    <property type="match status" value="1"/>
</dbReference>
<name>A0ABP6SXJ2_9ACTN</name>
<feature type="region of interest" description="Disordered" evidence="8">
    <location>
        <begin position="950"/>
        <end position="971"/>
    </location>
</feature>
<dbReference type="PROSITE" id="PS00136">
    <property type="entry name" value="SUBTILASE_ASP"/>
    <property type="match status" value="1"/>
</dbReference>
<dbReference type="Pfam" id="PF17766">
    <property type="entry name" value="fn3_6"/>
    <property type="match status" value="1"/>
</dbReference>
<feature type="domain" description="PA" evidence="10">
    <location>
        <begin position="435"/>
        <end position="507"/>
    </location>
</feature>
<evidence type="ECO:0000256" key="1">
    <source>
        <dbReference type="ARBA" id="ARBA00011073"/>
    </source>
</evidence>
<dbReference type="Pfam" id="PF05922">
    <property type="entry name" value="Inhibitor_I9"/>
    <property type="match status" value="1"/>
</dbReference>
<feature type="domain" description="Inhibitor I9" evidence="11">
    <location>
        <begin position="100"/>
        <end position="158"/>
    </location>
</feature>
<dbReference type="InterPro" id="IPR045051">
    <property type="entry name" value="SBT"/>
</dbReference>
<evidence type="ECO:0000259" key="11">
    <source>
        <dbReference type="Pfam" id="PF05922"/>
    </source>
</evidence>
<feature type="active site" description="Charge relay system" evidence="6">
    <location>
        <position position="198"/>
    </location>
</feature>
<evidence type="ECO:0000313" key="14">
    <source>
        <dbReference type="Proteomes" id="UP001501676"/>
    </source>
</evidence>
<dbReference type="Pfam" id="PF02225">
    <property type="entry name" value="PA"/>
    <property type="match status" value="1"/>
</dbReference>
<dbReference type="PROSITE" id="PS51892">
    <property type="entry name" value="SUBTILASE"/>
    <property type="match status" value="1"/>
</dbReference>
<dbReference type="InterPro" id="IPR036852">
    <property type="entry name" value="Peptidase_S8/S53_dom_sf"/>
</dbReference>
<gene>
    <name evidence="13" type="ORF">GCM10020369_28850</name>
</gene>
<evidence type="ECO:0000313" key="13">
    <source>
        <dbReference type="EMBL" id="GAA3387204.1"/>
    </source>
</evidence>
<dbReference type="InterPro" id="IPR041469">
    <property type="entry name" value="Subtilisin-like_FN3"/>
</dbReference>
<dbReference type="EMBL" id="BAAAYN010000017">
    <property type="protein sequence ID" value="GAA3387204.1"/>
    <property type="molecule type" value="Genomic_DNA"/>
</dbReference>
<comment type="similarity">
    <text evidence="1 6 7">Belongs to the peptidase S8 family.</text>
</comment>
<evidence type="ECO:0000256" key="4">
    <source>
        <dbReference type="ARBA" id="ARBA00022801"/>
    </source>
</evidence>
<evidence type="ECO:0000256" key="5">
    <source>
        <dbReference type="ARBA" id="ARBA00022825"/>
    </source>
</evidence>
<organism evidence="13 14">
    <name type="scientific">Cryptosporangium minutisporangium</name>
    <dbReference type="NCBI Taxonomy" id="113569"/>
    <lineage>
        <taxon>Bacteria</taxon>
        <taxon>Bacillati</taxon>
        <taxon>Actinomycetota</taxon>
        <taxon>Actinomycetes</taxon>
        <taxon>Cryptosporangiales</taxon>
        <taxon>Cryptosporangiaceae</taxon>
        <taxon>Cryptosporangium</taxon>
    </lineage>
</organism>
<evidence type="ECO:0000259" key="9">
    <source>
        <dbReference type="Pfam" id="PF00082"/>
    </source>
</evidence>
<keyword evidence="4 6" id="KW-0378">Hydrolase</keyword>
<dbReference type="InterPro" id="IPR023828">
    <property type="entry name" value="Peptidase_S8_Ser-AS"/>
</dbReference>
<dbReference type="InterPro" id="IPR003137">
    <property type="entry name" value="PA_domain"/>
</dbReference>
<feature type="active site" description="Charge relay system" evidence="6">
    <location>
        <position position="580"/>
    </location>
</feature>
<keyword evidence="5 6" id="KW-0720">Serine protease</keyword>
<dbReference type="InterPro" id="IPR023827">
    <property type="entry name" value="Peptidase_S8_Asp-AS"/>
</dbReference>
<feature type="active site" description="Charge relay system" evidence="6">
    <location>
        <position position="266"/>
    </location>
</feature>
<dbReference type="PANTHER" id="PTHR10795">
    <property type="entry name" value="PROPROTEIN CONVERTASE SUBTILISIN/KEXIN"/>
    <property type="match status" value="1"/>
</dbReference>
<keyword evidence="14" id="KW-1185">Reference proteome</keyword>
<dbReference type="PRINTS" id="PR00723">
    <property type="entry name" value="SUBTILISIN"/>
</dbReference>
<evidence type="ECO:0000256" key="2">
    <source>
        <dbReference type="ARBA" id="ARBA00022670"/>
    </source>
</evidence>
<dbReference type="RefSeq" id="WP_345728560.1">
    <property type="nucleotide sequence ID" value="NZ_BAAAYN010000017.1"/>
</dbReference>
<dbReference type="Pfam" id="PF00082">
    <property type="entry name" value="Peptidase_S8"/>
    <property type="match status" value="1"/>
</dbReference>
<feature type="domain" description="Subtilisin-like protease fibronectin type-III" evidence="12">
    <location>
        <begin position="667"/>
        <end position="759"/>
    </location>
</feature>
<evidence type="ECO:0000259" key="10">
    <source>
        <dbReference type="Pfam" id="PF02225"/>
    </source>
</evidence>
<evidence type="ECO:0000259" key="12">
    <source>
        <dbReference type="Pfam" id="PF17766"/>
    </source>
</evidence>
<dbReference type="InterPro" id="IPR015500">
    <property type="entry name" value="Peptidase_S8_subtilisin-rel"/>
</dbReference>
<feature type="domain" description="Peptidase S8/S53" evidence="9">
    <location>
        <begin position="189"/>
        <end position="618"/>
    </location>
</feature>
<sequence length="971" mass="99079">MTSTDLHRSAFTATWAGVRRPVGAASAGLALGLAWTSGAVATPVPAPDVLAVMHVVQLRGEPIAAYPGGRSTGATELVGTRPRRGQRLALDSDAVRRYRDHLDRQRRAVLAELPGVRPVYAYRWALNGFAAALTPDQVAAARRLPGVRSVTRDSVHTLDAVEPVGTTEFLGLPGPSGAWKSLGGPDRAGAGTVIGFVDSGILADHPSFTGKRPPAPRFRGTCDAGRIVGSFRCRGALAGARWYLNGLGGKTPDASEARSPADSDGHGTHTAAVAAGADDVPTPLGPVSGVAPAARIAAYKACWRLDGEATCAESDTVAAVDQAVADGVDVLSVAVDGASGGSPADDPLAASLYRAAQAGVFVAASAGNGGPAADTAHGKPWLTTVGAGTWDRRPVAGVRLGDGTRLTGAGLGSGVPDRGLVDAADAAAPGVRDTSAERCRRQSLDPAKVRGRIVLCVRGGNGRVEKSAEVARAGGVGMVLANSNVDELTADTHPVPTVHVDKRAYERLRDYLRSERPTAALEPARMRRVGAARPEVAEYSARGPDGDSLAPDLMAPGTDVVAAVPPARSGSPFGLRSGTSVATPQVAGAAALLRSRYPRWSPAAVKSALLTSATTRDAAGAPISTQGGEIAGPAEYGAGALSVQGALEPGLIFDSAAAATAPYSAQNTPAVVIGALAGVRTVRRTVTNVGQTTAVYTARVDEPVGVDVAVRPSRLTLRPGETAAFTLTAHRVSAPYDQLAAGSVIWSDGAHQVRMPIAVTPVVVAAPSAVPLGETVTVVPGFTGRLSARIAGPVPGVGHTARLRVTGKPSRFDASDPEASDRVAHFRVTVPKGAALARFATSSEDHPLGTDVDLSVYRRGERVGRSSGPAADEHVDLSTPEAGTYDVYVRLIAAPGSGPLPVRMDSYLVPDGAPAAERSVNAGTPLRLSGPATTAPGRWLARIRWSDGGTGEATTLVSGRNDGVSGALAGD</sequence>
<evidence type="ECO:0000256" key="8">
    <source>
        <dbReference type="SAM" id="MobiDB-lite"/>
    </source>
</evidence>
<dbReference type="Gene3D" id="2.60.40.2310">
    <property type="match status" value="1"/>
</dbReference>
<evidence type="ECO:0000256" key="3">
    <source>
        <dbReference type="ARBA" id="ARBA00022729"/>
    </source>
</evidence>
<reference evidence="14" key="1">
    <citation type="journal article" date="2019" name="Int. J. Syst. Evol. Microbiol.">
        <title>The Global Catalogue of Microorganisms (GCM) 10K type strain sequencing project: providing services to taxonomists for standard genome sequencing and annotation.</title>
        <authorList>
            <consortium name="The Broad Institute Genomics Platform"/>
            <consortium name="The Broad Institute Genome Sequencing Center for Infectious Disease"/>
            <person name="Wu L."/>
            <person name="Ma J."/>
        </authorList>
    </citation>
    <scope>NUCLEOTIDE SEQUENCE [LARGE SCALE GENOMIC DNA]</scope>
    <source>
        <strain evidence="14">JCM 9458</strain>
    </source>
</reference>
<comment type="caution">
    <text evidence="13">The sequence shown here is derived from an EMBL/GenBank/DDBJ whole genome shotgun (WGS) entry which is preliminary data.</text>
</comment>
<evidence type="ECO:0008006" key="15">
    <source>
        <dbReference type="Google" id="ProtNLM"/>
    </source>
</evidence>
<dbReference type="InterPro" id="IPR037045">
    <property type="entry name" value="S8pro/Inhibitor_I9_sf"/>
</dbReference>
<keyword evidence="2 6" id="KW-0645">Protease</keyword>
<dbReference type="InterPro" id="IPR010259">
    <property type="entry name" value="S8pro/Inhibitor_I9"/>
</dbReference>
<protein>
    <recommendedName>
        <fullName evidence="15">Peptidase inhibitor I9</fullName>
    </recommendedName>
</protein>
<dbReference type="Proteomes" id="UP001501676">
    <property type="component" value="Unassembled WGS sequence"/>
</dbReference>
<dbReference type="Gene3D" id="3.50.30.30">
    <property type="match status" value="1"/>
</dbReference>
<dbReference type="PROSITE" id="PS00138">
    <property type="entry name" value="SUBTILASE_SER"/>
    <property type="match status" value="1"/>
</dbReference>
<dbReference type="Gene3D" id="3.40.50.200">
    <property type="entry name" value="Peptidase S8/S53 domain"/>
    <property type="match status" value="1"/>
</dbReference>
<evidence type="ECO:0000256" key="7">
    <source>
        <dbReference type="RuleBase" id="RU003355"/>
    </source>
</evidence>
<accession>A0ABP6SXJ2</accession>
<dbReference type="SUPFAM" id="SSF52743">
    <property type="entry name" value="Subtilisin-like"/>
    <property type="match status" value="1"/>
</dbReference>
<evidence type="ECO:0000256" key="6">
    <source>
        <dbReference type="PROSITE-ProRule" id="PRU01240"/>
    </source>
</evidence>
<keyword evidence="3" id="KW-0732">Signal</keyword>
<dbReference type="Gene3D" id="3.30.70.80">
    <property type="entry name" value="Peptidase S8 propeptide/proteinase inhibitor I9"/>
    <property type="match status" value="1"/>
</dbReference>
<dbReference type="InterPro" id="IPR000209">
    <property type="entry name" value="Peptidase_S8/S53_dom"/>
</dbReference>
<proteinExistence type="inferred from homology"/>